<evidence type="ECO:0000256" key="1">
    <source>
        <dbReference type="SAM" id="MobiDB-lite"/>
    </source>
</evidence>
<evidence type="ECO:0000313" key="3">
    <source>
        <dbReference type="Proteomes" id="UP000230750"/>
    </source>
</evidence>
<name>A0A2G8KCB8_STIJA</name>
<dbReference type="EMBL" id="MRZV01000700">
    <property type="protein sequence ID" value="PIK45630.1"/>
    <property type="molecule type" value="Genomic_DNA"/>
</dbReference>
<feature type="region of interest" description="Disordered" evidence="1">
    <location>
        <begin position="49"/>
        <end position="112"/>
    </location>
</feature>
<dbReference type="AlphaFoldDB" id="A0A2G8KCB8"/>
<keyword evidence="3" id="KW-1185">Reference proteome</keyword>
<reference evidence="2 3" key="1">
    <citation type="journal article" date="2017" name="PLoS Biol.">
        <title>The sea cucumber genome provides insights into morphological evolution and visceral regeneration.</title>
        <authorList>
            <person name="Zhang X."/>
            <person name="Sun L."/>
            <person name="Yuan J."/>
            <person name="Sun Y."/>
            <person name="Gao Y."/>
            <person name="Zhang L."/>
            <person name="Li S."/>
            <person name="Dai H."/>
            <person name="Hamel J.F."/>
            <person name="Liu C."/>
            <person name="Yu Y."/>
            <person name="Liu S."/>
            <person name="Lin W."/>
            <person name="Guo K."/>
            <person name="Jin S."/>
            <person name="Xu P."/>
            <person name="Storey K.B."/>
            <person name="Huan P."/>
            <person name="Zhang T."/>
            <person name="Zhou Y."/>
            <person name="Zhang J."/>
            <person name="Lin C."/>
            <person name="Li X."/>
            <person name="Xing L."/>
            <person name="Huo D."/>
            <person name="Sun M."/>
            <person name="Wang L."/>
            <person name="Mercier A."/>
            <person name="Li F."/>
            <person name="Yang H."/>
            <person name="Xiang J."/>
        </authorList>
    </citation>
    <scope>NUCLEOTIDE SEQUENCE [LARGE SCALE GENOMIC DNA]</scope>
    <source>
        <strain evidence="2">Shaxun</strain>
        <tissue evidence="2">Muscle</tissue>
    </source>
</reference>
<evidence type="ECO:0000313" key="2">
    <source>
        <dbReference type="EMBL" id="PIK45630.1"/>
    </source>
</evidence>
<proteinExistence type="predicted"/>
<sequence>MTSGEISKNRGLSSKVLGAAWRLEDDDAYQPNTSPSLEDTPFAQTCTQLYYTAPPQAQQTTSGDRSPKNGSNGSLVKLARRFSQRGERKEVRAMPLSSDDSQPQHRQRSVSVDSDYESDFSYASAPHDWLINVLLTEEYKRLFQKSPEDYHLCERSSGYVCHTETVMYAKHTAMEVLYKQVIKASLQLHTTFTISSNKTAKELVCKEETWQQLRGGHKMEDKPIRQEEVQTNQ</sequence>
<protein>
    <submittedName>
        <fullName evidence="2">Putative ankyrin repeat and fibronectin type-III domain-containing protein 1</fullName>
    </submittedName>
</protein>
<gene>
    <name evidence="2" type="ORF">BSL78_17510</name>
</gene>
<organism evidence="2 3">
    <name type="scientific">Stichopus japonicus</name>
    <name type="common">Sea cucumber</name>
    <dbReference type="NCBI Taxonomy" id="307972"/>
    <lineage>
        <taxon>Eukaryota</taxon>
        <taxon>Metazoa</taxon>
        <taxon>Echinodermata</taxon>
        <taxon>Eleutherozoa</taxon>
        <taxon>Echinozoa</taxon>
        <taxon>Holothuroidea</taxon>
        <taxon>Aspidochirotacea</taxon>
        <taxon>Aspidochirotida</taxon>
        <taxon>Stichopodidae</taxon>
        <taxon>Apostichopus</taxon>
    </lineage>
</organism>
<feature type="compositionally biased region" description="Polar residues" evidence="1">
    <location>
        <begin position="49"/>
        <end position="74"/>
    </location>
</feature>
<accession>A0A2G8KCB8</accession>
<dbReference type="Proteomes" id="UP000230750">
    <property type="component" value="Unassembled WGS sequence"/>
</dbReference>
<comment type="caution">
    <text evidence="2">The sequence shown here is derived from an EMBL/GenBank/DDBJ whole genome shotgun (WGS) entry which is preliminary data.</text>
</comment>